<reference evidence="2" key="1">
    <citation type="journal article" date="2023" name="GigaByte">
        <title>Genome assembly of the bearded iris, Iris pallida Lam.</title>
        <authorList>
            <person name="Bruccoleri R.E."/>
            <person name="Oakeley E.J."/>
            <person name="Faust A.M.E."/>
            <person name="Altorfer M."/>
            <person name="Dessus-Babus S."/>
            <person name="Burckhardt D."/>
            <person name="Oertli M."/>
            <person name="Naumann U."/>
            <person name="Petersen F."/>
            <person name="Wong J."/>
        </authorList>
    </citation>
    <scope>NUCLEOTIDE SEQUENCE</scope>
    <source>
        <strain evidence="2">GSM-AAB239-AS_SAM_17_03QT</strain>
    </source>
</reference>
<gene>
    <name evidence="3" type="ORF">M6B38_114320</name>
    <name evidence="2" type="ORF">M6B38_249035</name>
</gene>
<dbReference type="AlphaFoldDB" id="A0AAX6DFJ4"/>
<dbReference type="Proteomes" id="UP001140949">
    <property type="component" value="Unassembled WGS sequence"/>
</dbReference>
<feature type="region of interest" description="Disordered" evidence="1">
    <location>
        <begin position="1"/>
        <end position="61"/>
    </location>
</feature>
<protein>
    <submittedName>
        <fullName evidence="2">Uncharacterized protein</fullName>
    </submittedName>
</protein>
<name>A0AAX6DFJ4_IRIPA</name>
<dbReference type="EMBL" id="JANAVB010000398">
    <property type="protein sequence ID" value="KAJ6853793.1"/>
    <property type="molecule type" value="Genomic_DNA"/>
</dbReference>
<evidence type="ECO:0000313" key="3">
    <source>
        <dbReference type="EMBL" id="KAJ6853793.1"/>
    </source>
</evidence>
<sequence>MSGQGSKVNYGFSADTNDIGVSGWSSQSKVGNMSNTGVGNGNKVTKTEPAPSKGLWGRLFG</sequence>
<evidence type="ECO:0000313" key="4">
    <source>
        <dbReference type="Proteomes" id="UP001140949"/>
    </source>
</evidence>
<comment type="caution">
    <text evidence="2">The sequence shown here is derived from an EMBL/GenBank/DDBJ whole genome shotgun (WGS) entry which is preliminary data.</text>
</comment>
<evidence type="ECO:0000256" key="1">
    <source>
        <dbReference type="SAM" id="MobiDB-lite"/>
    </source>
</evidence>
<evidence type="ECO:0000313" key="2">
    <source>
        <dbReference type="EMBL" id="KAJ6790542.1"/>
    </source>
</evidence>
<dbReference type="EMBL" id="JANAVB010045219">
    <property type="protein sequence ID" value="KAJ6790542.1"/>
    <property type="molecule type" value="Genomic_DNA"/>
</dbReference>
<keyword evidence="4" id="KW-1185">Reference proteome</keyword>
<feature type="compositionally biased region" description="Polar residues" evidence="1">
    <location>
        <begin position="23"/>
        <end position="37"/>
    </location>
</feature>
<organism evidence="2 4">
    <name type="scientific">Iris pallida</name>
    <name type="common">Sweet iris</name>
    <dbReference type="NCBI Taxonomy" id="29817"/>
    <lineage>
        <taxon>Eukaryota</taxon>
        <taxon>Viridiplantae</taxon>
        <taxon>Streptophyta</taxon>
        <taxon>Embryophyta</taxon>
        <taxon>Tracheophyta</taxon>
        <taxon>Spermatophyta</taxon>
        <taxon>Magnoliopsida</taxon>
        <taxon>Liliopsida</taxon>
        <taxon>Asparagales</taxon>
        <taxon>Iridaceae</taxon>
        <taxon>Iridoideae</taxon>
        <taxon>Irideae</taxon>
        <taxon>Iris</taxon>
    </lineage>
</organism>
<accession>A0AAX6DFJ4</accession>
<proteinExistence type="predicted"/>
<reference evidence="2" key="2">
    <citation type="submission" date="2023-04" db="EMBL/GenBank/DDBJ databases">
        <authorList>
            <person name="Bruccoleri R.E."/>
            <person name="Oakeley E.J."/>
            <person name="Faust A.-M."/>
            <person name="Dessus-Babus S."/>
            <person name="Altorfer M."/>
            <person name="Burckhardt D."/>
            <person name="Oertli M."/>
            <person name="Naumann U."/>
            <person name="Petersen F."/>
            <person name="Wong J."/>
        </authorList>
    </citation>
    <scope>NUCLEOTIDE SEQUENCE</scope>
    <source>
        <strain evidence="2">GSM-AAB239-AS_SAM_17_03QT</strain>
        <tissue evidence="2">Leaf</tissue>
    </source>
</reference>